<dbReference type="PROSITE" id="PS50267">
    <property type="entry name" value="NA_NEUROTRAN_SYMP_3"/>
    <property type="match status" value="1"/>
</dbReference>
<comment type="similarity">
    <text evidence="2">Belongs to the sodium:neurotransmitter symporter (SNF) (TC 2.A.22) family.</text>
</comment>
<evidence type="ECO:0000256" key="9">
    <source>
        <dbReference type="SAM" id="Phobius"/>
    </source>
</evidence>
<dbReference type="Proteomes" id="UP000694941">
    <property type="component" value="Unplaced"/>
</dbReference>
<evidence type="ECO:0000256" key="5">
    <source>
        <dbReference type="ARBA" id="ARBA00022847"/>
    </source>
</evidence>
<dbReference type="InterPro" id="IPR000175">
    <property type="entry name" value="Na/ntran_symport"/>
</dbReference>
<keyword evidence="5" id="KW-0769">Symport</keyword>
<feature type="compositionally biased region" description="Basic and acidic residues" evidence="8">
    <location>
        <begin position="79"/>
        <end position="88"/>
    </location>
</feature>
<evidence type="ECO:0000313" key="11">
    <source>
        <dbReference type="RefSeq" id="XP_022256695.1"/>
    </source>
</evidence>
<evidence type="ECO:0000256" key="2">
    <source>
        <dbReference type="ARBA" id="ARBA00006459"/>
    </source>
</evidence>
<evidence type="ECO:0000256" key="3">
    <source>
        <dbReference type="ARBA" id="ARBA00022448"/>
    </source>
</evidence>
<evidence type="ECO:0000256" key="6">
    <source>
        <dbReference type="ARBA" id="ARBA00022989"/>
    </source>
</evidence>
<evidence type="ECO:0000313" key="10">
    <source>
        <dbReference type="Proteomes" id="UP000694941"/>
    </source>
</evidence>
<reference evidence="11" key="1">
    <citation type="submission" date="2025-08" db="UniProtKB">
        <authorList>
            <consortium name="RefSeq"/>
        </authorList>
    </citation>
    <scope>IDENTIFICATION</scope>
    <source>
        <tissue evidence="11">Muscle</tissue>
    </source>
</reference>
<keyword evidence="4 9" id="KW-0812">Transmembrane</keyword>
<evidence type="ECO:0000256" key="1">
    <source>
        <dbReference type="ARBA" id="ARBA00004141"/>
    </source>
</evidence>
<gene>
    <name evidence="11" type="primary">LOC111089125</name>
</gene>
<feature type="transmembrane region" description="Helical" evidence="9">
    <location>
        <begin position="28"/>
        <end position="50"/>
    </location>
</feature>
<organism evidence="10 11">
    <name type="scientific">Limulus polyphemus</name>
    <name type="common">Atlantic horseshoe crab</name>
    <dbReference type="NCBI Taxonomy" id="6850"/>
    <lineage>
        <taxon>Eukaryota</taxon>
        <taxon>Metazoa</taxon>
        <taxon>Ecdysozoa</taxon>
        <taxon>Arthropoda</taxon>
        <taxon>Chelicerata</taxon>
        <taxon>Merostomata</taxon>
        <taxon>Xiphosura</taxon>
        <taxon>Limulidae</taxon>
        <taxon>Limulus</taxon>
    </lineage>
</organism>
<keyword evidence="6 9" id="KW-1133">Transmembrane helix</keyword>
<dbReference type="RefSeq" id="XP_022256695.1">
    <property type="nucleotide sequence ID" value="XM_022400987.1"/>
</dbReference>
<accession>A0ABM1TLD9</accession>
<dbReference type="InterPro" id="IPR037272">
    <property type="entry name" value="SNS_sf"/>
</dbReference>
<dbReference type="GeneID" id="111089125"/>
<protein>
    <submittedName>
        <fullName evidence="11">Sodium- and chloride-dependent neutral and basic amino acid transporter B(0+)-like</fullName>
    </submittedName>
</protein>
<keyword evidence="7 9" id="KW-0472">Membrane</keyword>
<keyword evidence="3" id="KW-0813">Transport</keyword>
<feature type="region of interest" description="Disordered" evidence="8">
    <location>
        <begin position="79"/>
        <end position="140"/>
    </location>
</feature>
<dbReference type="SUPFAM" id="SSF161070">
    <property type="entry name" value="SNF-like"/>
    <property type="match status" value="1"/>
</dbReference>
<evidence type="ECO:0000256" key="7">
    <source>
        <dbReference type="ARBA" id="ARBA00023136"/>
    </source>
</evidence>
<proteinExistence type="inferred from homology"/>
<evidence type="ECO:0000256" key="4">
    <source>
        <dbReference type="ARBA" id="ARBA00022692"/>
    </source>
</evidence>
<comment type="subcellular location">
    <subcellularLocation>
        <location evidence="1">Membrane</location>
        <topology evidence="1">Multi-pass membrane protein</topology>
    </subcellularLocation>
</comment>
<name>A0ABM1TLD9_LIMPO</name>
<keyword evidence="10" id="KW-1185">Reference proteome</keyword>
<sequence>MGAVLVFSWIDIHPTEYGSYVYPDWATAVGWTLSMFSVSAIPIVACIQVYKAEGPVGKRIKMLIQPTDDWGPKLQMHRMETRSPKHTDSQVPLALPNYDPDCFDFPDDLSKEGDGQQDDTSDSEGLKLNIPSYPNHETGL</sequence>
<evidence type="ECO:0000256" key="8">
    <source>
        <dbReference type="SAM" id="MobiDB-lite"/>
    </source>
</evidence>
<dbReference type="Pfam" id="PF00209">
    <property type="entry name" value="SNF"/>
    <property type="match status" value="1"/>
</dbReference>